<dbReference type="EMBL" id="JAXCGZ010017048">
    <property type="protein sequence ID" value="KAK7069029.1"/>
    <property type="molecule type" value="Genomic_DNA"/>
</dbReference>
<name>A0AAN8WXC7_HALRR</name>
<sequence length="287" mass="32639">MCENWSDLLVIYSREGGQLELEKQREYITHVAQKIGVSETRSRLGIMDGKSGNWLLEMTNVSNIADWGSNFTTDTQYNSGGSGGDINLILDKMRVYYSSFYKTMNSTADNATANAQVVVWNVPKNAPDFNNVDLQRTILEFRLAFPNVYFLFVGNNRGAYEPVLKDPEEDFFKLDTSNPELFADTLSKRICQIPTVFVYPACDTQNVNFTNYNEQSHKFTGYISPNYTSYAMIAPHNFRFSYRVKLKVIELTVKVLLNPTSSFINFCVHEKVLANILLHTTSASLTE</sequence>
<keyword evidence="2" id="KW-1185">Reference proteome</keyword>
<evidence type="ECO:0000313" key="2">
    <source>
        <dbReference type="Proteomes" id="UP001381693"/>
    </source>
</evidence>
<comment type="caution">
    <text evidence="1">The sequence shown here is derived from an EMBL/GenBank/DDBJ whole genome shotgun (WGS) entry which is preliminary data.</text>
</comment>
<proteinExistence type="predicted"/>
<organism evidence="1 2">
    <name type="scientific">Halocaridina rubra</name>
    <name type="common">Hawaiian red shrimp</name>
    <dbReference type="NCBI Taxonomy" id="373956"/>
    <lineage>
        <taxon>Eukaryota</taxon>
        <taxon>Metazoa</taxon>
        <taxon>Ecdysozoa</taxon>
        <taxon>Arthropoda</taxon>
        <taxon>Crustacea</taxon>
        <taxon>Multicrustacea</taxon>
        <taxon>Malacostraca</taxon>
        <taxon>Eumalacostraca</taxon>
        <taxon>Eucarida</taxon>
        <taxon>Decapoda</taxon>
        <taxon>Pleocyemata</taxon>
        <taxon>Caridea</taxon>
        <taxon>Atyoidea</taxon>
        <taxon>Atyidae</taxon>
        <taxon>Halocaridina</taxon>
    </lineage>
</organism>
<gene>
    <name evidence="1" type="ORF">SK128_007342</name>
</gene>
<reference evidence="1 2" key="1">
    <citation type="submission" date="2023-11" db="EMBL/GenBank/DDBJ databases">
        <title>Halocaridina rubra genome assembly.</title>
        <authorList>
            <person name="Smith C."/>
        </authorList>
    </citation>
    <scope>NUCLEOTIDE SEQUENCE [LARGE SCALE GENOMIC DNA]</scope>
    <source>
        <strain evidence="1">EP-1</strain>
        <tissue evidence="1">Whole</tissue>
    </source>
</reference>
<evidence type="ECO:0000313" key="1">
    <source>
        <dbReference type="EMBL" id="KAK7069029.1"/>
    </source>
</evidence>
<protein>
    <submittedName>
        <fullName evidence="1">Uncharacterized protein</fullName>
    </submittedName>
</protein>
<dbReference type="AlphaFoldDB" id="A0AAN8WXC7"/>
<dbReference type="Proteomes" id="UP001381693">
    <property type="component" value="Unassembled WGS sequence"/>
</dbReference>
<accession>A0AAN8WXC7</accession>